<dbReference type="PANTHER" id="PTHR32097:SF18">
    <property type="entry name" value="RING-TYPE DOMAIN-CONTAINING PROTEIN"/>
    <property type="match status" value="1"/>
</dbReference>
<dbReference type="GO" id="GO:0008270">
    <property type="term" value="F:zinc ion binding"/>
    <property type="evidence" value="ECO:0007669"/>
    <property type="project" value="UniProtKB-KW"/>
</dbReference>
<proteinExistence type="predicted"/>
<dbReference type="PROSITE" id="PS50089">
    <property type="entry name" value="ZF_RING_2"/>
    <property type="match status" value="1"/>
</dbReference>
<sequence length="939" mass="101004">MAATRTGDRTRVTTNTAAEDLEGLLLRRLSTVYVAGAPADGGAHGGQAGPRGNAEGLTALEADLAGRGYVLTAPLRSALAALPPAGLAEHGIRLLGRIDALLGADRRHEPLFRHFPDSVPDHAHSLYSERILAFLLSQPHQPCVVCGRTGDIGALAPCAHLVCSECLRDTTVPCGCEEGVDFFAPCCPLCLTAVTGRATPCPDPTAPRPDFRAPAGARKRQTVPEDASLRPLRLGEEAGTRAAARAVLAGLLARRTPLSPQDRDDLTALLPHTGPGLDWLPEEIPVRETRAAVLAALLRAPETAASAREVLRDHLDTATDVLRLMWAYSGGEPDLLEPPRLRSLPRPLRRELLGVLDALPPESVAEDMLRRPPAWKRAGEVLHPFEYRNRFPRAAAAFAAVRGTDLTAARSEWLLEAATALADDRTRLVSGRPGGAVRLAVRTFASEAEGLLARGDTAGATALLLRRPGELVRRLHQLLRVHSMWNAGGENAPALPPGLLDGLPAALRRVGPGPLLGAWGRLRAPHEVGERRVFFPRGAIALAHGVDDHAPPVPRAAAAAVCVPLEAELMRRASESAGEPSGVSVLDAALADLAVPFAERAASRSLVTLPRGSRRPLPDSGRLRLFLHWTEPRGQRVDLDLSVALYDARWRFVGLCDYTRLVFGARAAVHSGDFTSAPPPHGSTEFVDLDTPALARAGARYAVVVVFSYNDVPFDDLAEAFAGFMPLAERGREHDRGRGRGRMYDPRRVRQRFDLAGNARVCVPMVLDLRERDGLWTDANLSAAGGLHNVYRHRDRLGRLASDLNAHFASGARATVWDLAVRLAAAASPRVWVRSADGLFLDHYRIGEWESADGFATRIAEGYPDERHTGTPARNARLLADSTGADVRFAALVDSDVPARWEDCLLYRLFPGPLDAGLGPDARLLTASDLLTRFAPDGG</sequence>
<dbReference type="Gene3D" id="2.60.60.30">
    <property type="entry name" value="sav2460 like domains"/>
    <property type="match status" value="1"/>
</dbReference>
<feature type="region of interest" description="Disordered" evidence="4">
    <location>
        <begin position="202"/>
        <end position="224"/>
    </location>
</feature>
<keyword evidence="7" id="KW-1185">Reference proteome</keyword>
<dbReference type="PROSITE" id="PS00518">
    <property type="entry name" value="ZF_RING_1"/>
    <property type="match status" value="1"/>
</dbReference>
<dbReference type="InterPro" id="IPR003325">
    <property type="entry name" value="TerD"/>
</dbReference>
<keyword evidence="3" id="KW-0862">Zinc</keyword>
<dbReference type="Proteomes" id="UP000198928">
    <property type="component" value="Unassembled WGS sequence"/>
</dbReference>
<name>A0A1I3UBA4_9ACTN</name>
<dbReference type="OrthoDB" id="415622at2"/>
<dbReference type="AlphaFoldDB" id="A0A1I3UBA4"/>
<dbReference type="EMBL" id="FOSG01000001">
    <property type="protein sequence ID" value="SFJ80828.1"/>
    <property type="molecule type" value="Genomic_DNA"/>
</dbReference>
<evidence type="ECO:0000256" key="1">
    <source>
        <dbReference type="ARBA" id="ARBA00022723"/>
    </source>
</evidence>
<dbReference type="InterPro" id="IPR051324">
    <property type="entry name" value="Stress/Tellurium_Resist"/>
</dbReference>
<keyword evidence="2" id="KW-0863">Zinc-finger</keyword>
<keyword evidence="1" id="KW-0479">Metal-binding</keyword>
<dbReference type="CDD" id="cd06974">
    <property type="entry name" value="TerD_like"/>
    <property type="match status" value="1"/>
</dbReference>
<evidence type="ECO:0000256" key="3">
    <source>
        <dbReference type="ARBA" id="ARBA00022833"/>
    </source>
</evidence>
<protein>
    <recommendedName>
        <fullName evidence="5">RING-type domain-containing protein</fullName>
    </recommendedName>
</protein>
<accession>A0A1I3UBA4</accession>
<evidence type="ECO:0000313" key="6">
    <source>
        <dbReference type="EMBL" id="SFJ80828.1"/>
    </source>
</evidence>
<dbReference type="PANTHER" id="PTHR32097">
    <property type="entry name" value="CAMP-BINDING PROTEIN 1-RELATED"/>
    <property type="match status" value="1"/>
</dbReference>
<reference evidence="7" key="1">
    <citation type="submission" date="2016-10" db="EMBL/GenBank/DDBJ databases">
        <authorList>
            <person name="Varghese N."/>
            <person name="Submissions S."/>
        </authorList>
    </citation>
    <scope>NUCLEOTIDE SEQUENCE [LARGE SCALE GENOMIC DNA]</scope>
    <source>
        <strain evidence="7">PL19</strain>
    </source>
</reference>
<gene>
    <name evidence="6" type="ORF">SAMN05192584_101419</name>
</gene>
<dbReference type="InterPro" id="IPR017907">
    <property type="entry name" value="Znf_RING_CS"/>
</dbReference>
<dbReference type="InterPro" id="IPR001841">
    <property type="entry name" value="Znf_RING"/>
</dbReference>
<feature type="domain" description="RING-type" evidence="5">
    <location>
        <begin position="143"/>
        <end position="190"/>
    </location>
</feature>
<dbReference type="RefSeq" id="WP_093847068.1">
    <property type="nucleotide sequence ID" value="NZ_FOSG01000001.1"/>
</dbReference>
<dbReference type="NCBIfam" id="NF041916">
    <property type="entry name" value="RING_SCO0854"/>
    <property type="match status" value="1"/>
</dbReference>
<evidence type="ECO:0000256" key="4">
    <source>
        <dbReference type="SAM" id="MobiDB-lite"/>
    </source>
</evidence>
<organism evidence="6 7">
    <name type="scientific">Streptomyces pini</name>
    <dbReference type="NCBI Taxonomy" id="1520580"/>
    <lineage>
        <taxon>Bacteria</taxon>
        <taxon>Bacillati</taxon>
        <taxon>Actinomycetota</taxon>
        <taxon>Actinomycetes</taxon>
        <taxon>Kitasatosporales</taxon>
        <taxon>Streptomycetaceae</taxon>
        <taxon>Streptomyces</taxon>
    </lineage>
</organism>
<evidence type="ECO:0000256" key="2">
    <source>
        <dbReference type="ARBA" id="ARBA00022771"/>
    </source>
</evidence>
<evidence type="ECO:0000259" key="5">
    <source>
        <dbReference type="PROSITE" id="PS50089"/>
    </source>
</evidence>
<evidence type="ECO:0000313" key="7">
    <source>
        <dbReference type="Proteomes" id="UP000198928"/>
    </source>
</evidence>